<reference evidence="1" key="1">
    <citation type="journal article" date="2014" name="Front. Microbiol.">
        <title>High frequency of phylogenetically diverse reductive dehalogenase-homologous genes in deep subseafloor sedimentary metagenomes.</title>
        <authorList>
            <person name="Kawai M."/>
            <person name="Futagami T."/>
            <person name="Toyoda A."/>
            <person name="Takaki Y."/>
            <person name="Nishi S."/>
            <person name="Hori S."/>
            <person name="Arai W."/>
            <person name="Tsubouchi T."/>
            <person name="Morono Y."/>
            <person name="Uchiyama I."/>
            <person name="Ito T."/>
            <person name="Fujiyama A."/>
            <person name="Inagaki F."/>
            <person name="Takami H."/>
        </authorList>
    </citation>
    <scope>NUCLEOTIDE SEQUENCE</scope>
    <source>
        <strain evidence="1">Expedition CK06-06</strain>
    </source>
</reference>
<protein>
    <submittedName>
        <fullName evidence="1">Uncharacterized protein</fullName>
    </submittedName>
</protein>
<gene>
    <name evidence="1" type="ORF">S03H2_16427</name>
</gene>
<name>X1G719_9ZZZZ</name>
<accession>X1G719</accession>
<evidence type="ECO:0000313" key="1">
    <source>
        <dbReference type="EMBL" id="GAH40620.1"/>
    </source>
</evidence>
<dbReference type="EMBL" id="BARU01008389">
    <property type="protein sequence ID" value="GAH40620.1"/>
    <property type="molecule type" value="Genomic_DNA"/>
</dbReference>
<dbReference type="AlphaFoldDB" id="X1G719"/>
<organism evidence="1">
    <name type="scientific">marine sediment metagenome</name>
    <dbReference type="NCBI Taxonomy" id="412755"/>
    <lineage>
        <taxon>unclassified sequences</taxon>
        <taxon>metagenomes</taxon>
        <taxon>ecological metagenomes</taxon>
    </lineage>
</organism>
<sequence length="83" mass="9754">MTEVKYEMKPVTEKRAKTKQFRSIFDPLIDDFIKSGQDLMEIAVEDRKPGYMMTQLNQRIKKRELDIVASHGGGFVYLEKKKE</sequence>
<proteinExistence type="predicted"/>
<comment type="caution">
    <text evidence="1">The sequence shown here is derived from an EMBL/GenBank/DDBJ whole genome shotgun (WGS) entry which is preliminary data.</text>
</comment>